<dbReference type="Proteomes" id="UP000280668">
    <property type="component" value="Unassembled WGS sequence"/>
</dbReference>
<comment type="caution">
    <text evidence="2">The sequence shown here is derived from an EMBL/GenBank/DDBJ whole genome shotgun (WGS) entry which is preliminary data.</text>
</comment>
<keyword evidence="1" id="KW-1133">Transmembrane helix</keyword>
<evidence type="ECO:0000256" key="1">
    <source>
        <dbReference type="SAM" id="Phobius"/>
    </source>
</evidence>
<accession>A0A3N2BF09</accession>
<protein>
    <submittedName>
        <fullName evidence="2">LPXTG-motif cell wall-anchored protein</fullName>
    </submittedName>
</protein>
<sequence>MRTTVVGRHRSARAAWAGRAAAAAAGVSLLALPVFLGPAASAQSEQDSGGLEVSYPDGTLELTDLTPGVPQTGHAQLTNWHPDALAIEVSSDWYGTEAAAEAVRVDARVCTSPWMGDDCPGTVRSIPMREERAELGVIPSETSWYVRVEAALPAEADNTAQDLSGELRIEVVAAAHTPPPSGAGPDDRDLPQTGTAAAQLTAVALLLTVAGAGVVRWRRARGTRGRLGLPARG</sequence>
<dbReference type="RefSeq" id="WP_123304227.1">
    <property type="nucleotide sequence ID" value="NZ_RKHK01000001.1"/>
</dbReference>
<keyword evidence="1" id="KW-0812">Transmembrane</keyword>
<name>A0A3N2BF09_9MICO</name>
<keyword evidence="1" id="KW-0472">Membrane</keyword>
<keyword evidence="3" id="KW-1185">Reference proteome</keyword>
<dbReference type="EMBL" id="RKHK01000001">
    <property type="protein sequence ID" value="ROR73856.1"/>
    <property type="molecule type" value="Genomic_DNA"/>
</dbReference>
<dbReference type="NCBIfam" id="TIGR01167">
    <property type="entry name" value="LPXTG_anchor"/>
    <property type="match status" value="1"/>
</dbReference>
<dbReference type="AlphaFoldDB" id="A0A3N2BF09"/>
<feature type="transmembrane region" description="Helical" evidence="1">
    <location>
        <begin position="196"/>
        <end position="217"/>
    </location>
</feature>
<gene>
    <name evidence="2" type="ORF">EDD31_2247</name>
</gene>
<evidence type="ECO:0000313" key="2">
    <source>
        <dbReference type="EMBL" id="ROR73856.1"/>
    </source>
</evidence>
<evidence type="ECO:0000313" key="3">
    <source>
        <dbReference type="Proteomes" id="UP000280668"/>
    </source>
</evidence>
<reference evidence="2 3" key="1">
    <citation type="submission" date="2018-11" db="EMBL/GenBank/DDBJ databases">
        <title>Sequencing the genomes of 1000 actinobacteria strains.</title>
        <authorList>
            <person name="Klenk H.-P."/>
        </authorList>
    </citation>
    <scope>NUCLEOTIDE SEQUENCE [LARGE SCALE GENOMIC DNA]</scope>
    <source>
        <strain evidence="2 3">DSM 11294</strain>
    </source>
</reference>
<organism evidence="2 3">
    <name type="scientific">Bogoriella caseilytica</name>
    <dbReference type="NCBI Taxonomy" id="56055"/>
    <lineage>
        <taxon>Bacteria</taxon>
        <taxon>Bacillati</taxon>
        <taxon>Actinomycetota</taxon>
        <taxon>Actinomycetes</taxon>
        <taxon>Micrococcales</taxon>
        <taxon>Bogoriellaceae</taxon>
        <taxon>Bogoriella</taxon>
    </lineage>
</organism>
<proteinExistence type="predicted"/>